<dbReference type="AlphaFoldDB" id="A0A5R9IH25"/>
<gene>
    <name evidence="2" type="ORF">FE810_13685</name>
</gene>
<accession>A0A5R9IH25</accession>
<dbReference type="Gene3D" id="3.40.30.10">
    <property type="entry name" value="Glutaredoxin"/>
    <property type="match status" value="1"/>
</dbReference>
<evidence type="ECO:0000313" key="3">
    <source>
        <dbReference type="Proteomes" id="UP000307790"/>
    </source>
</evidence>
<protein>
    <submittedName>
        <fullName evidence="2">Glutaredoxin family protein</fullName>
    </submittedName>
</protein>
<reference evidence="2 3" key="1">
    <citation type="submission" date="2019-05" db="EMBL/GenBank/DDBJ databases">
        <title>Genome sequences of Thalassotalea litorea 1K03283.</title>
        <authorList>
            <person name="Zhang D."/>
        </authorList>
    </citation>
    <scope>NUCLEOTIDE SEQUENCE [LARGE SCALE GENOMIC DNA]</scope>
    <source>
        <strain evidence="2 3">MCCC 1K03283</strain>
    </source>
</reference>
<dbReference type="Pfam" id="PF00462">
    <property type="entry name" value="Glutaredoxin"/>
    <property type="match status" value="1"/>
</dbReference>
<dbReference type="PANTHER" id="PTHR34386:SF1">
    <property type="entry name" value="GLUTAREDOXIN-LIKE PROTEIN NRDH"/>
    <property type="match status" value="1"/>
</dbReference>
<evidence type="ECO:0000313" key="2">
    <source>
        <dbReference type="EMBL" id="TLU61864.1"/>
    </source>
</evidence>
<dbReference type="InterPro" id="IPR051548">
    <property type="entry name" value="Grx-like_ET"/>
</dbReference>
<feature type="domain" description="Glutaredoxin" evidence="1">
    <location>
        <begin position="4"/>
        <end position="60"/>
    </location>
</feature>
<dbReference type="GO" id="GO:0009055">
    <property type="term" value="F:electron transfer activity"/>
    <property type="evidence" value="ECO:0007669"/>
    <property type="project" value="TreeGrafter"/>
</dbReference>
<dbReference type="EMBL" id="VCBC01000014">
    <property type="protein sequence ID" value="TLU61864.1"/>
    <property type="molecule type" value="Genomic_DNA"/>
</dbReference>
<sequence>MKKIVLYTRNRCPHCETAKTYLNQKNIPYRLCNVSTPAGQKEFNRTGFRAVPVLKIGDRYLNGFSIKGFEAMMKE</sequence>
<dbReference type="OrthoDB" id="9795531at2"/>
<dbReference type="InterPro" id="IPR002109">
    <property type="entry name" value="Glutaredoxin"/>
</dbReference>
<dbReference type="InterPro" id="IPR011767">
    <property type="entry name" value="GLR_AS"/>
</dbReference>
<dbReference type="CDD" id="cd02976">
    <property type="entry name" value="NrdH"/>
    <property type="match status" value="1"/>
</dbReference>
<dbReference type="PROSITE" id="PS51354">
    <property type="entry name" value="GLUTAREDOXIN_2"/>
    <property type="match status" value="1"/>
</dbReference>
<dbReference type="InterPro" id="IPR036249">
    <property type="entry name" value="Thioredoxin-like_sf"/>
</dbReference>
<evidence type="ECO:0000259" key="1">
    <source>
        <dbReference type="Pfam" id="PF00462"/>
    </source>
</evidence>
<dbReference type="SUPFAM" id="SSF52833">
    <property type="entry name" value="Thioredoxin-like"/>
    <property type="match status" value="1"/>
</dbReference>
<dbReference type="GO" id="GO:0045454">
    <property type="term" value="P:cell redox homeostasis"/>
    <property type="evidence" value="ECO:0007669"/>
    <property type="project" value="TreeGrafter"/>
</dbReference>
<comment type="caution">
    <text evidence="2">The sequence shown here is derived from an EMBL/GenBank/DDBJ whole genome shotgun (WGS) entry which is preliminary data.</text>
</comment>
<proteinExistence type="predicted"/>
<dbReference type="PANTHER" id="PTHR34386">
    <property type="entry name" value="GLUTAREDOXIN"/>
    <property type="match status" value="1"/>
</dbReference>
<name>A0A5R9IH25_9GAMM</name>
<dbReference type="PROSITE" id="PS00195">
    <property type="entry name" value="GLUTAREDOXIN_1"/>
    <property type="match status" value="1"/>
</dbReference>
<keyword evidence="3" id="KW-1185">Reference proteome</keyword>
<dbReference type="Proteomes" id="UP000307790">
    <property type="component" value="Unassembled WGS sequence"/>
</dbReference>
<dbReference type="RefSeq" id="WP_138320630.1">
    <property type="nucleotide sequence ID" value="NZ_VCBC01000014.1"/>
</dbReference>
<organism evidence="2 3">
    <name type="scientific">Thalassotalea litorea</name>
    <dbReference type="NCBI Taxonomy" id="2020715"/>
    <lineage>
        <taxon>Bacteria</taxon>
        <taxon>Pseudomonadati</taxon>
        <taxon>Pseudomonadota</taxon>
        <taxon>Gammaproteobacteria</taxon>
        <taxon>Alteromonadales</taxon>
        <taxon>Colwelliaceae</taxon>
        <taxon>Thalassotalea</taxon>
    </lineage>
</organism>